<dbReference type="PANTHER" id="PTHR30445:SF3">
    <property type="entry name" value="TRANSPORT PROTEIN YIDE-RELATED"/>
    <property type="match status" value="1"/>
</dbReference>
<dbReference type="InterPro" id="IPR006512">
    <property type="entry name" value="YidE_YbjL"/>
</dbReference>
<dbReference type="GO" id="GO:0008324">
    <property type="term" value="F:monoatomic cation transmembrane transporter activity"/>
    <property type="evidence" value="ECO:0007669"/>
    <property type="project" value="InterPro"/>
</dbReference>
<dbReference type="NCBIfam" id="NF003007">
    <property type="entry name" value="PRK03818.1"/>
    <property type="match status" value="1"/>
</dbReference>
<dbReference type="Pfam" id="PF02080">
    <property type="entry name" value="TrkA_C"/>
    <property type="match status" value="1"/>
</dbReference>
<evidence type="ECO:0000256" key="6">
    <source>
        <dbReference type="ARBA" id="ARBA00022989"/>
    </source>
</evidence>
<feature type="domain" description="RCK C-terminal" evidence="9">
    <location>
        <begin position="286"/>
        <end position="370"/>
    </location>
</feature>
<dbReference type="Proteomes" id="UP001155483">
    <property type="component" value="Unassembled WGS sequence"/>
</dbReference>
<evidence type="ECO:0000256" key="2">
    <source>
        <dbReference type="ARBA" id="ARBA00009854"/>
    </source>
</evidence>
<dbReference type="InterPro" id="IPR006037">
    <property type="entry name" value="RCK_C"/>
</dbReference>
<evidence type="ECO:0000313" key="11">
    <source>
        <dbReference type="Proteomes" id="UP001155483"/>
    </source>
</evidence>
<keyword evidence="11" id="KW-1185">Reference proteome</keyword>
<dbReference type="SUPFAM" id="SSF116726">
    <property type="entry name" value="TrkA C-terminal domain-like"/>
    <property type="match status" value="2"/>
</dbReference>
<feature type="domain" description="RCK C-terminal" evidence="9">
    <location>
        <begin position="202"/>
        <end position="285"/>
    </location>
</feature>
<organism evidence="10 11">
    <name type="scientific">Paraflavisolibacter caeni</name>
    <dbReference type="NCBI Taxonomy" id="2982496"/>
    <lineage>
        <taxon>Bacteria</taxon>
        <taxon>Pseudomonadati</taxon>
        <taxon>Bacteroidota</taxon>
        <taxon>Chitinophagia</taxon>
        <taxon>Chitinophagales</taxon>
        <taxon>Chitinophagaceae</taxon>
        <taxon>Paraflavisolibacter</taxon>
    </lineage>
</organism>
<keyword evidence="4" id="KW-1003">Cell membrane</keyword>
<dbReference type="EMBL" id="JAOTIF010000001">
    <property type="protein sequence ID" value="MCU7548131.1"/>
    <property type="molecule type" value="Genomic_DNA"/>
</dbReference>
<dbReference type="AlphaFoldDB" id="A0A9X2XTL2"/>
<evidence type="ECO:0000256" key="7">
    <source>
        <dbReference type="ARBA" id="ARBA00023136"/>
    </source>
</evidence>
<dbReference type="PANTHER" id="PTHR30445">
    <property type="entry name" value="K(+)_H(+) ANTIPORTER SUBUNIT KHTT"/>
    <property type="match status" value="1"/>
</dbReference>
<feature type="transmembrane region" description="Helical" evidence="8">
    <location>
        <begin position="532"/>
        <end position="557"/>
    </location>
</feature>
<evidence type="ECO:0000256" key="3">
    <source>
        <dbReference type="ARBA" id="ARBA00022448"/>
    </source>
</evidence>
<feature type="transmembrane region" description="Helical" evidence="8">
    <location>
        <begin position="380"/>
        <end position="403"/>
    </location>
</feature>
<feature type="transmembrane region" description="Helical" evidence="8">
    <location>
        <begin position="409"/>
        <end position="429"/>
    </location>
</feature>
<dbReference type="RefSeq" id="WP_279295575.1">
    <property type="nucleotide sequence ID" value="NZ_JAOTIF010000001.1"/>
</dbReference>
<name>A0A9X2XTL2_9BACT</name>
<keyword evidence="6 8" id="KW-1133">Transmembrane helix</keyword>
<dbReference type="GO" id="GO:0005886">
    <property type="term" value="C:plasma membrane"/>
    <property type="evidence" value="ECO:0007669"/>
    <property type="project" value="UniProtKB-SubCell"/>
</dbReference>
<evidence type="ECO:0000313" key="10">
    <source>
        <dbReference type="EMBL" id="MCU7548131.1"/>
    </source>
</evidence>
<sequence>MKWIIDLFTNHSTVAFTILVYAIVIASGVAIGKLAFKGVSFGIACVLFTGIIAGHFGFQIEKEILEFIREFGLILFVYAMGLQVGPGFFASLQKQGLKLNLVAVLCVLLSVAVVVTIYFITDIPLPNLVGLMSGAVTNTPGLGAAQQTLKDLSSLHPELQNLPPMGTFYALAYPGGVLGIILTIIVFKWIYKINIEKEKQALFQKSLEHTPRPSTINLKVTNPSLNGKPVQALFDTMQSNFVVSRVYQNSQVKTASKNTVLHEDDVILVVAQPNDFIRLKTIVGEESKMDLTKISGPLVAKQIRITRKEACSRSLADMNTIDEYGVTITRILRSGIEFIPDGHTRLQFGDIVTAIGEEDEVQRLISNLGDSDKKLKEPHIAGLFLGIALGVIVGSIPFVFPGISVPVKLGLAGGPLIVAIFISRYASLFPLTSYVTQSANYMVREIGIVLFLASVGLKAGPDFVNTLTSAQGPVFLLIGFSITLIPLVVTAIISRLAFKLNYLEICGLMAGASTDPPALSFATQIAGSDAPAIAYAGVYPLTMFLRILLPQILLLLLL</sequence>
<evidence type="ECO:0000256" key="5">
    <source>
        <dbReference type="ARBA" id="ARBA00022692"/>
    </source>
</evidence>
<comment type="subcellular location">
    <subcellularLocation>
        <location evidence="1">Cell membrane</location>
        <topology evidence="1">Multi-pass membrane protein</topology>
    </subcellularLocation>
</comment>
<proteinExistence type="inferred from homology"/>
<accession>A0A9X2XTL2</accession>
<dbReference type="Pfam" id="PF06826">
    <property type="entry name" value="Asp-Al_Ex"/>
    <property type="match status" value="2"/>
</dbReference>
<keyword evidence="7 8" id="KW-0472">Membrane</keyword>
<dbReference type="InterPro" id="IPR036721">
    <property type="entry name" value="RCK_C_sf"/>
</dbReference>
<reference evidence="10" key="1">
    <citation type="submission" date="2022-09" db="EMBL/GenBank/DDBJ databases">
        <authorList>
            <person name="Yuan C."/>
            <person name="Ke Z."/>
        </authorList>
    </citation>
    <scope>NUCLEOTIDE SEQUENCE</scope>
    <source>
        <strain evidence="10">LB-8</strain>
    </source>
</reference>
<evidence type="ECO:0000259" key="9">
    <source>
        <dbReference type="PROSITE" id="PS51202"/>
    </source>
</evidence>
<evidence type="ECO:0000256" key="1">
    <source>
        <dbReference type="ARBA" id="ARBA00004651"/>
    </source>
</evidence>
<protein>
    <submittedName>
        <fullName evidence="10">Transporter</fullName>
    </submittedName>
</protein>
<dbReference type="GO" id="GO:0006813">
    <property type="term" value="P:potassium ion transport"/>
    <property type="evidence" value="ECO:0007669"/>
    <property type="project" value="InterPro"/>
</dbReference>
<feature type="transmembrane region" description="Helical" evidence="8">
    <location>
        <begin position="39"/>
        <end position="60"/>
    </location>
</feature>
<keyword evidence="5 8" id="KW-0812">Transmembrane</keyword>
<dbReference type="NCBIfam" id="TIGR01625">
    <property type="entry name" value="YidE_YbjL_dupl"/>
    <property type="match status" value="2"/>
</dbReference>
<feature type="transmembrane region" description="Helical" evidence="8">
    <location>
        <begin position="472"/>
        <end position="493"/>
    </location>
</feature>
<evidence type="ECO:0000256" key="4">
    <source>
        <dbReference type="ARBA" id="ARBA00022475"/>
    </source>
</evidence>
<dbReference type="PROSITE" id="PS51202">
    <property type="entry name" value="RCK_C"/>
    <property type="match status" value="2"/>
</dbReference>
<feature type="transmembrane region" description="Helical" evidence="8">
    <location>
        <begin position="12"/>
        <end position="32"/>
    </location>
</feature>
<gene>
    <name evidence="10" type="ORF">OCK74_03345</name>
</gene>
<comment type="caution">
    <text evidence="10">The sequence shown here is derived from an EMBL/GenBank/DDBJ whole genome shotgun (WGS) entry which is preliminary data.</text>
</comment>
<feature type="transmembrane region" description="Helical" evidence="8">
    <location>
        <begin position="168"/>
        <end position="191"/>
    </location>
</feature>
<reference evidence="10" key="2">
    <citation type="submission" date="2023-04" db="EMBL/GenBank/DDBJ databases">
        <title>Paracnuella aquatica gen. nov., sp. nov., a member of the family Chitinophagaceae isolated from a hot spring.</title>
        <authorList>
            <person name="Wang C."/>
        </authorList>
    </citation>
    <scope>NUCLEOTIDE SEQUENCE</scope>
    <source>
        <strain evidence="10">LB-8</strain>
    </source>
</reference>
<keyword evidence="3" id="KW-0813">Transport</keyword>
<evidence type="ECO:0000256" key="8">
    <source>
        <dbReference type="SAM" id="Phobius"/>
    </source>
</evidence>
<dbReference type="Gene3D" id="3.30.70.1450">
    <property type="entry name" value="Regulator of K+ conductance, C-terminal domain"/>
    <property type="match status" value="2"/>
</dbReference>
<comment type="similarity">
    <text evidence="2">Belongs to the AAE transporter (TC 2.A.81) family.</text>
</comment>
<dbReference type="InterPro" id="IPR050144">
    <property type="entry name" value="AAE_transporter"/>
</dbReference>
<feature type="transmembrane region" description="Helical" evidence="8">
    <location>
        <begin position="72"/>
        <end position="92"/>
    </location>
</feature>
<feature type="transmembrane region" description="Helical" evidence="8">
    <location>
        <begin position="99"/>
        <end position="120"/>
    </location>
</feature>